<dbReference type="InterPro" id="IPR011766">
    <property type="entry name" value="TPP_enzyme_TPP-bd"/>
</dbReference>
<dbReference type="SUPFAM" id="SSF52467">
    <property type="entry name" value="DHS-like NAD/FAD-binding domain"/>
    <property type="match status" value="1"/>
</dbReference>
<accession>A0ABV8CCR3</accession>
<keyword evidence="8" id="KW-1185">Reference proteome</keyword>
<feature type="domain" description="Thiamine pyrophosphate enzyme central" evidence="4">
    <location>
        <begin position="205"/>
        <end position="310"/>
    </location>
</feature>
<dbReference type="Pfam" id="PF00205">
    <property type="entry name" value="TPP_enzyme_M"/>
    <property type="match status" value="1"/>
</dbReference>
<dbReference type="Pfam" id="PF02775">
    <property type="entry name" value="TPP_enzyme_C"/>
    <property type="match status" value="1"/>
</dbReference>
<keyword evidence="2 3" id="KW-0786">Thiamine pyrophosphate</keyword>
<dbReference type="Gene3D" id="3.40.50.1220">
    <property type="entry name" value="TPP-binding domain"/>
    <property type="match status" value="1"/>
</dbReference>
<dbReference type="RefSeq" id="WP_382341088.1">
    <property type="nucleotide sequence ID" value="NZ_JBHSAB010000002.1"/>
</dbReference>
<evidence type="ECO:0000259" key="6">
    <source>
        <dbReference type="Pfam" id="PF02776"/>
    </source>
</evidence>
<dbReference type="EMBL" id="JBHSAB010000002">
    <property type="protein sequence ID" value="MFC3908110.1"/>
    <property type="molecule type" value="Genomic_DNA"/>
</dbReference>
<dbReference type="InterPro" id="IPR045229">
    <property type="entry name" value="TPP_enz"/>
</dbReference>
<comment type="caution">
    <text evidence="7">The sequence shown here is derived from an EMBL/GenBank/DDBJ whole genome shotgun (WGS) entry which is preliminary data.</text>
</comment>
<feature type="domain" description="Thiamine pyrophosphate enzyme N-terminal TPP-binding" evidence="6">
    <location>
        <begin position="3"/>
        <end position="114"/>
    </location>
</feature>
<evidence type="ECO:0000313" key="8">
    <source>
        <dbReference type="Proteomes" id="UP001595758"/>
    </source>
</evidence>
<dbReference type="InterPro" id="IPR029061">
    <property type="entry name" value="THDP-binding"/>
</dbReference>
<comment type="similarity">
    <text evidence="1 3">Belongs to the TPP enzyme family.</text>
</comment>
<dbReference type="InterPro" id="IPR012000">
    <property type="entry name" value="Thiamin_PyroP_enz_cen_dom"/>
</dbReference>
<evidence type="ECO:0000313" key="7">
    <source>
        <dbReference type="EMBL" id="MFC3908110.1"/>
    </source>
</evidence>
<dbReference type="Pfam" id="PF02776">
    <property type="entry name" value="TPP_enzyme_N"/>
    <property type="match status" value="1"/>
</dbReference>
<evidence type="ECO:0000259" key="4">
    <source>
        <dbReference type="Pfam" id="PF00205"/>
    </source>
</evidence>
<dbReference type="InterPro" id="IPR012001">
    <property type="entry name" value="Thiamin_PyroP_enz_TPP-bd_dom"/>
</dbReference>
<sequence>MITIADYLTRFLYECGVTHIFGVSGANIEDCIDSVIASKLPIKFVLAKHEFNAACMADGYSRINRRLGVVYATSGGSQLNLIPALAESYASQQPVLAILGMPVTNLAGKGAFQDASGLNGSLNGEALFSLLASKYFHCLTSADEFATQLKNAVKAALSPPCGTAILMIPKELQQQKISSVSVACPDSISPAELFKPDERLYDLCLAAKGKTLVILGEEVRRQNLEQEFLSVVERLNAYVAVVPEAKADYDNTNPRFVGVSGVAGHQSVIETANQVKTIFILGSRLQLMARFGLEPYLQSRQVVYLNESPPAFDIAAAQQNGFIQDHHLKQCLTWLAETLPVSVEPLLHPRQVRYEPIRYLDNSRTSSLNFESIFQLLDNYIQRTDIVYADAGNTGGGALHYLKGGQYFGIALGMGGMGYALGASIGSSIRDNTISWCIAGDGAVLMHGMEIHTAIEENLPIRFIILNNNAHAMCYTREHLYLGTTGTFNVFRESRYGQGFAHLFPGFYSHDVKNIAELENHLNYLRGYNKPALLSLEVDCKELPPFAPFLQRLKELKS</sequence>
<dbReference type="CDD" id="cd00568">
    <property type="entry name" value="TPP_enzymes"/>
    <property type="match status" value="1"/>
</dbReference>
<feature type="domain" description="Thiamine pyrophosphate enzyme TPP-binding" evidence="5">
    <location>
        <begin position="390"/>
        <end position="533"/>
    </location>
</feature>
<evidence type="ECO:0000259" key="5">
    <source>
        <dbReference type="Pfam" id="PF02775"/>
    </source>
</evidence>
<gene>
    <name evidence="7" type="ORF">ACFORL_03330</name>
</gene>
<evidence type="ECO:0000256" key="1">
    <source>
        <dbReference type="ARBA" id="ARBA00007812"/>
    </source>
</evidence>
<dbReference type="InterPro" id="IPR029035">
    <property type="entry name" value="DHS-like_NAD/FAD-binding_dom"/>
</dbReference>
<protein>
    <submittedName>
        <fullName evidence="7">Thiamine pyrophosphate-binding protein</fullName>
    </submittedName>
</protein>
<evidence type="ECO:0000256" key="2">
    <source>
        <dbReference type="ARBA" id="ARBA00023052"/>
    </source>
</evidence>
<dbReference type="PANTHER" id="PTHR18968">
    <property type="entry name" value="THIAMINE PYROPHOSPHATE ENZYMES"/>
    <property type="match status" value="1"/>
</dbReference>
<dbReference type="Proteomes" id="UP001595758">
    <property type="component" value="Unassembled WGS sequence"/>
</dbReference>
<evidence type="ECO:0000256" key="3">
    <source>
        <dbReference type="RuleBase" id="RU362132"/>
    </source>
</evidence>
<organism evidence="7 8">
    <name type="scientific">Legionella dresdenensis</name>
    <dbReference type="NCBI Taxonomy" id="450200"/>
    <lineage>
        <taxon>Bacteria</taxon>
        <taxon>Pseudomonadati</taxon>
        <taxon>Pseudomonadota</taxon>
        <taxon>Gammaproteobacteria</taxon>
        <taxon>Legionellales</taxon>
        <taxon>Legionellaceae</taxon>
        <taxon>Legionella</taxon>
    </lineage>
</organism>
<proteinExistence type="inferred from homology"/>
<dbReference type="CDD" id="cd07035">
    <property type="entry name" value="TPP_PYR_POX_like"/>
    <property type="match status" value="1"/>
</dbReference>
<name>A0ABV8CCR3_9GAMM</name>
<reference evidence="8" key="1">
    <citation type="journal article" date="2019" name="Int. J. Syst. Evol. Microbiol.">
        <title>The Global Catalogue of Microorganisms (GCM) 10K type strain sequencing project: providing services to taxonomists for standard genome sequencing and annotation.</title>
        <authorList>
            <consortium name="The Broad Institute Genomics Platform"/>
            <consortium name="The Broad Institute Genome Sequencing Center for Infectious Disease"/>
            <person name="Wu L."/>
            <person name="Ma J."/>
        </authorList>
    </citation>
    <scope>NUCLEOTIDE SEQUENCE [LARGE SCALE GENOMIC DNA]</scope>
    <source>
        <strain evidence="8">CCUG 59858</strain>
    </source>
</reference>
<dbReference type="Gene3D" id="3.40.50.970">
    <property type="match status" value="2"/>
</dbReference>
<dbReference type="SUPFAM" id="SSF52518">
    <property type="entry name" value="Thiamin diphosphate-binding fold (THDP-binding)"/>
    <property type="match status" value="2"/>
</dbReference>
<dbReference type="PANTHER" id="PTHR18968:SF9">
    <property type="entry name" value="3D-(3,5_4)-TRIHYDROXYCYCLOHEXANE-1,2-DIONE HYDROLASE"/>
    <property type="match status" value="1"/>
</dbReference>